<reference evidence="6 7" key="1">
    <citation type="submission" date="2020-07" db="EMBL/GenBank/DDBJ databases">
        <title>The yeast mating-type switching endonuclease HO is a domesticated member of an unorthodox homing genetic element family.</title>
        <authorList>
            <person name="Coughlan A.Y."/>
            <person name="Lombardi L."/>
            <person name="Braun-Galleani S."/>
            <person name="Martos A.R."/>
            <person name="Galeote V."/>
            <person name="Bigey F."/>
            <person name="Dequin S."/>
            <person name="Byrne K.P."/>
            <person name="Wolfe K.H."/>
        </authorList>
    </citation>
    <scope>NUCLEOTIDE SEQUENCE [LARGE SCALE GENOMIC DNA]</scope>
    <source>
        <strain evidence="6 7">NRRL Y-6702</strain>
    </source>
</reference>
<sequence length="465" mass="52034">MNASLQDIVFAFLQTYYQRMSKDPSKVSALYSLTAELTHINYQVEFDLGGETLPTIKLTGKENISKFFTRNNKKVSDLKVLIESCDFQTTGANHSSVLILTTGEMFWTGTPTYKFVQSIILTPNPSKNDSFDITNDVVRFIADNLSPYALETIETIETTDKKEIEPGEKASAAENSRMHMRTEETSKDDQSRDSTKAETGELIRDDGSDTKKPISIKEEVKSNKEDRKKVNKVEDITKVKPGVQSCESAEEQNMKKENESTDSVKKKSNPDTHQTMETPTIAASPVPPVRMSWASKLAANVATSKVNPSVESTAENIKSESQVFKKPSEIKLEDLASRKENPGNKTMKKKTPMFSTINKDGFYPIYIKRTMGLTEDKLKSALESEFGSVMRITISDNFAVVDFETQKSQIEALEKKQLTVGENEIFFSRKTVKKPSSSPPVGSSMSLRSHKKHTSYNNGSSKRKD</sequence>
<dbReference type="PANTHER" id="PTHR10693">
    <property type="entry name" value="RAS GTPASE-ACTIVATING PROTEIN-BINDING PROTEIN"/>
    <property type="match status" value="1"/>
</dbReference>
<dbReference type="GO" id="GO:0034517">
    <property type="term" value="P:ribophagy"/>
    <property type="evidence" value="ECO:0007669"/>
    <property type="project" value="TreeGrafter"/>
</dbReference>
<evidence type="ECO:0000313" key="7">
    <source>
        <dbReference type="Proteomes" id="UP000509704"/>
    </source>
</evidence>
<feature type="domain" description="RRM" evidence="4">
    <location>
        <begin position="363"/>
        <end position="439"/>
    </location>
</feature>
<dbReference type="InterPro" id="IPR032710">
    <property type="entry name" value="NTF2-like_dom_sf"/>
</dbReference>
<dbReference type="GO" id="GO:1990861">
    <property type="term" value="C:Ubp3-Bre5 deubiquitination complex"/>
    <property type="evidence" value="ECO:0007669"/>
    <property type="project" value="TreeGrafter"/>
</dbReference>
<protein>
    <recommendedName>
        <fullName evidence="8">NTF2 domain-containing protein</fullName>
    </recommendedName>
</protein>
<dbReference type="PROSITE" id="PS50102">
    <property type="entry name" value="RRM"/>
    <property type="match status" value="1"/>
</dbReference>
<dbReference type="KEGG" id="zmk:HG535_0F00190"/>
<feature type="compositionally biased region" description="Low complexity" evidence="3">
    <location>
        <begin position="434"/>
        <end position="447"/>
    </location>
</feature>
<dbReference type="RefSeq" id="XP_037145236.1">
    <property type="nucleotide sequence ID" value="XM_037289341.1"/>
</dbReference>
<accession>A0A7H9B6B1</accession>
<dbReference type="InterPro" id="IPR039539">
    <property type="entry name" value="Ras_GTPase_bind_prot"/>
</dbReference>
<feature type="domain" description="NTF2" evidence="5">
    <location>
        <begin position="8"/>
        <end position="140"/>
    </location>
</feature>
<proteinExistence type="predicted"/>
<dbReference type="SUPFAM" id="SSF54427">
    <property type="entry name" value="NTF2-like"/>
    <property type="match status" value="1"/>
</dbReference>
<feature type="region of interest" description="Disordered" evidence="3">
    <location>
        <begin position="429"/>
        <end position="465"/>
    </location>
</feature>
<evidence type="ECO:0000313" key="6">
    <source>
        <dbReference type="EMBL" id="QLG73509.1"/>
    </source>
</evidence>
<dbReference type="AlphaFoldDB" id="A0A7H9B6B1"/>
<evidence type="ECO:0000256" key="2">
    <source>
        <dbReference type="PROSITE-ProRule" id="PRU00176"/>
    </source>
</evidence>
<evidence type="ECO:0000256" key="3">
    <source>
        <dbReference type="SAM" id="MobiDB-lite"/>
    </source>
</evidence>
<name>A0A7H9B6B1_ZYGMR</name>
<dbReference type="Proteomes" id="UP000509704">
    <property type="component" value="Chromosome 6"/>
</dbReference>
<feature type="compositionally biased region" description="Basic and acidic residues" evidence="3">
    <location>
        <begin position="176"/>
        <end position="238"/>
    </location>
</feature>
<dbReference type="Gene3D" id="3.10.450.50">
    <property type="match status" value="1"/>
</dbReference>
<dbReference type="GO" id="GO:0016579">
    <property type="term" value="P:protein deubiquitination"/>
    <property type="evidence" value="ECO:0007669"/>
    <property type="project" value="TreeGrafter"/>
</dbReference>
<dbReference type="CDD" id="cd00590">
    <property type="entry name" value="RRM_SF"/>
    <property type="match status" value="1"/>
</dbReference>
<keyword evidence="7" id="KW-1185">Reference proteome</keyword>
<feature type="compositionally biased region" description="Polar residues" evidence="3">
    <location>
        <begin position="455"/>
        <end position="465"/>
    </location>
</feature>
<dbReference type="FunFam" id="3.10.450.50:FF:000017">
    <property type="entry name" value="UBP3-associated protein BRE5"/>
    <property type="match status" value="1"/>
</dbReference>
<dbReference type="GO" id="GO:0003729">
    <property type="term" value="F:mRNA binding"/>
    <property type="evidence" value="ECO:0007669"/>
    <property type="project" value="TreeGrafter"/>
</dbReference>
<dbReference type="EMBL" id="CP058609">
    <property type="protein sequence ID" value="QLG73509.1"/>
    <property type="molecule type" value="Genomic_DNA"/>
</dbReference>
<feature type="compositionally biased region" description="Basic and acidic residues" evidence="3">
    <location>
        <begin position="158"/>
        <end position="168"/>
    </location>
</feature>
<dbReference type="InterPro" id="IPR018222">
    <property type="entry name" value="Nuclear_transport_factor_2_euk"/>
</dbReference>
<evidence type="ECO:0008006" key="8">
    <source>
        <dbReference type="Google" id="ProtNLM"/>
    </source>
</evidence>
<evidence type="ECO:0000259" key="5">
    <source>
        <dbReference type="PROSITE" id="PS50177"/>
    </source>
</evidence>
<evidence type="ECO:0000259" key="4">
    <source>
        <dbReference type="PROSITE" id="PS50102"/>
    </source>
</evidence>
<feature type="compositionally biased region" description="Basic and acidic residues" evidence="3">
    <location>
        <begin position="252"/>
        <end position="270"/>
    </location>
</feature>
<dbReference type="InterPro" id="IPR000504">
    <property type="entry name" value="RRM_dom"/>
</dbReference>
<dbReference type="InterPro" id="IPR002075">
    <property type="entry name" value="NTF2_dom"/>
</dbReference>
<organism evidence="6 7">
    <name type="scientific">Zygotorulaspora mrakii</name>
    <name type="common">Zygosaccharomyces mrakii</name>
    <dbReference type="NCBI Taxonomy" id="42260"/>
    <lineage>
        <taxon>Eukaryota</taxon>
        <taxon>Fungi</taxon>
        <taxon>Dikarya</taxon>
        <taxon>Ascomycota</taxon>
        <taxon>Saccharomycotina</taxon>
        <taxon>Saccharomycetes</taxon>
        <taxon>Saccharomycetales</taxon>
        <taxon>Saccharomycetaceae</taxon>
        <taxon>Zygotorulaspora</taxon>
    </lineage>
</organism>
<dbReference type="CDD" id="cd00780">
    <property type="entry name" value="NTF2"/>
    <property type="match status" value="1"/>
</dbReference>
<keyword evidence="1 2" id="KW-0694">RNA-binding</keyword>
<dbReference type="GeneID" id="59237269"/>
<gene>
    <name evidence="6" type="ORF">HG535_0F00190</name>
</gene>
<dbReference type="PROSITE" id="PS50177">
    <property type="entry name" value="NTF2_DOMAIN"/>
    <property type="match status" value="1"/>
</dbReference>
<dbReference type="OrthoDB" id="339151at2759"/>
<evidence type="ECO:0000256" key="1">
    <source>
        <dbReference type="ARBA" id="ARBA00022884"/>
    </source>
</evidence>
<feature type="region of interest" description="Disordered" evidence="3">
    <location>
        <begin position="157"/>
        <end position="286"/>
    </location>
</feature>
<dbReference type="GO" id="GO:0005829">
    <property type="term" value="C:cytosol"/>
    <property type="evidence" value="ECO:0007669"/>
    <property type="project" value="TreeGrafter"/>
</dbReference>
<dbReference type="GO" id="GO:1990904">
    <property type="term" value="C:ribonucleoprotein complex"/>
    <property type="evidence" value="ECO:0007669"/>
    <property type="project" value="TreeGrafter"/>
</dbReference>
<dbReference type="Pfam" id="PF02136">
    <property type="entry name" value="NTF2"/>
    <property type="match status" value="1"/>
</dbReference>
<dbReference type="PANTHER" id="PTHR10693:SF20">
    <property type="entry name" value="AT27578P"/>
    <property type="match status" value="1"/>
</dbReference>